<dbReference type="AlphaFoldDB" id="A0A843TR64"/>
<evidence type="ECO:0000313" key="1">
    <source>
        <dbReference type="EMBL" id="MQL74088.1"/>
    </source>
</evidence>
<accession>A0A843TR64</accession>
<name>A0A843TR64_COLES</name>
<reference evidence="1" key="1">
    <citation type="submission" date="2017-07" db="EMBL/GenBank/DDBJ databases">
        <title>Taro Niue Genome Assembly and Annotation.</title>
        <authorList>
            <person name="Atibalentja N."/>
            <person name="Keating K."/>
            <person name="Fields C.J."/>
        </authorList>
    </citation>
    <scope>NUCLEOTIDE SEQUENCE</scope>
    <source>
        <strain evidence="1">Niue_2</strain>
        <tissue evidence="1">Leaf</tissue>
    </source>
</reference>
<sequence>MREFYAQGQYMENEEVDKADTNYPIRYSERTQKTHICFVSAPFTTLDRGLQTEPWRAGEDVGAVPGVGGSKGN</sequence>
<dbReference type="EMBL" id="NMUH01000191">
    <property type="protein sequence ID" value="MQL74088.1"/>
    <property type="molecule type" value="Genomic_DNA"/>
</dbReference>
<organism evidence="1 2">
    <name type="scientific">Colocasia esculenta</name>
    <name type="common">Wild taro</name>
    <name type="synonym">Arum esculentum</name>
    <dbReference type="NCBI Taxonomy" id="4460"/>
    <lineage>
        <taxon>Eukaryota</taxon>
        <taxon>Viridiplantae</taxon>
        <taxon>Streptophyta</taxon>
        <taxon>Embryophyta</taxon>
        <taxon>Tracheophyta</taxon>
        <taxon>Spermatophyta</taxon>
        <taxon>Magnoliopsida</taxon>
        <taxon>Liliopsida</taxon>
        <taxon>Araceae</taxon>
        <taxon>Aroideae</taxon>
        <taxon>Colocasieae</taxon>
        <taxon>Colocasia</taxon>
    </lineage>
</organism>
<dbReference type="Proteomes" id="UP000652761">
    <property type="component" value="Unassembled WGS sequence"/>
</dbReference>
<comment type="caution">
    <text evidence="1">The sequence shown here is derived from an EMBL/GenBank/DDBJ whole genome shotgun (WGS) entry which is preliminary data.</text>
</comment>
<proteinExistence type="predicted"/>
<keyword evidence="2" id="KW-1185">Reference proteome</keyword>
<gene>
    <name evidence="1" type="ORF">Taro_006431</name>
</gene>
<protein>
    <submittedName>
        <fullName evidence="1">Uncharacterized protein</fullName>
    </submittedName>
</protein>
<evidence type="ECO:0000313" key="2">
    <source>
        <dbReference type="Proteomes" id="UP000652761"/>
    </source>
</evidence>